<feature type="domain" description="SLH" evidence="2">
    <location>
        <begin position="389"/>
        <end position="449"/>
    </location>
</feature>
<proteinExistence type="predicted"/>
<dbReference type="AlphaFoldDB" id="A0A916ZM90"/>
<evidence type="ECO:0000313" key="3">
    <source>
        <dbReference type="EMBL" id="GGE02809.1"/>
    </source>
</evidence>
<reference evidence="3" key="1">
    <citation type="journal article" date="2014" name="Int. J. Syst. Evol. Microbiol.">
        <title>Complete genome sequence of Corynebacterium casei LMG S-19264T (=DSM 44701T), isolated from a smear-ripened cheese.</title>
        <authorList>
            <consortium name="US DOE Joint Genome Institute (JGI-PGF)"/>
            <person name="Walter F."/>
            <person name="Albersmeier A."/>
            <person name="Kalinowski J."/>
            <person name="Ruckert C."/>
        </authorList>
    </citation>
    <scope>NUCLEOTIDE SEQUENCE</scope>
    <source>
        <strain evidence="3">CGMCC 1.15178</strain>
    </source>
</reference>
<dbReference type="Gene3D" id="2.60.40.1080">
    <property type="match status" value="1"/>
</dbReference>
<dbReference type="EMBL" id="BMHP01000021">
    <property type="protein sequence ID" value="GGE02809.1"/>
    <property type="molecule type" value="Genomic_DNA"/>
</dbReference>
<feature type="domain" description="SLH" evidence="2">
    <location>
        <begin position="450"/>
        <end position="513"/>
    </location>
</feature>
<accession>A0A916ZM90</accession>
<feature type="domain" description="SLH" evidence="2">
    <location>
        <begin position="515"/>
        <end position="571"/>
    </location>
</feature>
<evidence type="ECO:0000259" key="2">
    <source>
        <dbReference type="PROSITE" id="PS51272"/>
    </source>
</evidence>
<feature type="chain" id="PRO_5036811936" description="SLH domain-containing protein" evidence="1">
    <location>
        <begin position="30"/>
        <end position="571"/>
    </location>
</feature>
<dbReference type="SUPFAM" id="SSF49373">
    <property type="entry name" value="Invasin/intimin cell-adhesion fragments"/>
    <property type="match status" value="1"/>
</dbReference>
<name>A0A916ZM90_9BACL</name>
<keyword evidence="1" id="KW-0732">Signal</keyword>
<keyword evidence="4" id="KW-1185">Reference proteome</keyword>
<dbReference type="Pfam" id="PF02368">
    <property type="entry name" value="Big_2"/>
    <property type="match status" value="1"/>
</dbReference>
<feature type="signal peptide" evidence="1">
    <location>
        <begin position="1"/>
        <end position="29"/>
    </location>
</feature>
<reference evidence="3" key="2">
    <citation type="submission" date="2020-09" db="EMBL/GenBank/DDBJ databases">
        <authorList>
            <person name="Sun Q."/>
            <person name="Zhou Y."/>
        </authorList>
    </citation>
    <scope>NUCLEOTIDE SEQUENCE</scope>
    <source>
        <strain evidence="3">CGMCC 1.15178</strain>
    </source>
</reference>
<dbReference type="Pfam" id="PF00395">
    <property type="entry name" value="SLH"/>
    <property type="match status" value="3"/>
</dbReference>
<dbReference type="InterPro" id="IPR051465">
    <property type="entry name" value="Cell_Envelope_Struct_Comp"/>
</dbReference>
<dbReference type="PROSITE" id="PS51272">
    <property type="entry name" value="SLH"/>
    <property type="match status" value="3"/>
</dbReference>
<dbReference type="InterPro" id="IPR008964">
    <property type="entry name" value="Invasin/intimin_cell_adhesion"/>
</dbReference>
<dbReference type="SMART" id="SM00635">
    <property type="entry name" value="BID_2"/>
    <property type="match status" value="1"/>
</dbReference>
<organism evidence="3 4">
    <name type="scientific">Paenibacillus nasutitermitis</name>
    <dbReference type="NCBI Taxonomy" id="1652958"/>
    <lineage>
        <taxon>Bacteria</taxon>
        <taxon>Bacillati</taxon>
        <taxon>Bacillota</taxon>
        <taxon>Bacilli</taxon>
        <taxon>Bacillales</taxon>
        <taxon>Paenibacillaceae</taxon>
        <taxon>Paenibacillus</taxon>
    </lineage>
</organism>
<dbReference type="Proteomes" id="UP000612456">
    <property type="component" value="Unassembled WGS sequence"/>
</dbReference>
<dbReference type="PANTHER" id="PTHR43308:SF5">
    <property type="entry name" value="S-LAYER PROTEIN _ PEPTIDOGLYCAN ENDO-BETA-N-ACETYLGLUCOSAMINIDASE"/>
    <property type="match status" value="1"/>
</dbReference>
<dbReference type="InterPro" id="IPR003343">
    <property type="entry name" value="Big_2"/>
</dbReference>
<dbReference type="InterPro" id="IPR013783">
    <property type="entry name" value="Ig-like_fold"/>
</dbReference>
<sequence length="571" mass="61595">MKVASKVFMLVLAILVSFCSVGPIQPVHAAQITSIYVIDEDANSVATHLVAGKLYSVSFNSDKAPSTRVERPWLDYSADNGATWLPIPISESVNGFRSYGAFRLPIDSQLVSIQLRYGVYFNPVIGSMSSSIRVMGPYKVLQPGDPSDFTATPNDDGTVTLRWEDRSNMESYYRISRSGPDGDKIFDVPGTKDHVGPLSFTDKKTNTSKSTIYVYSLTPVIDQFNLPEELIPGIVWATVKTKVPFQISDVYKELPILIPELNTPKDKPKPDPDTTINLNALKYLEKFNLKLGDLDKAAVSGVKLDKKAIALEEGASQTLIQSVTPSHADNRNVTWSSDNSQVAEVDSTGKVTGKSSGIAKITVKTEAGNFTDTCMVTVMGKAESPPQELQVIQLSDLAGHQARDEITKAVSSGIVSGYPDGTFRPDGSVTRAEFASMLMRGVKPADEGMALVFKDKDKIGSWAVESVQQAVKLGIISGYADGTFRPNANITHAEMIAMVVRASGLPMGEEQQTGLADDADIPKWAKPAVSKAEETGIIIVGGLPEGKFAPQALTTRAEAASAIVRMLGVRK</sequence>
<dbReference type="Gene3D" id="2.60.40.10">
    <property type="entry name" value="Immunoglobulins"/>
    <property type="match status" value="1"/>
</dbReference>
<protein>
    <recommendedName>
        <fullName evidence="2">SLH domain-containing protein</fullName>
    </recommendedName>
</protein>
<evidence type="ECO:0000313" key="4">
    <source>
        <dbReference type="Proteomes" id="UP000612456"/>
    </source>
</evidence>
<dbReference type="RefSeq" id="WP_189001137.1">
    <property type="nucleotide sequence ID" value="NZ_BMHP01000021.1"/>
</dbReference>
<dbReference type="PANTHER" id="PTHR43308">
    <property type="entry name" value="OUTER MEMBRANE PROTEIN ALPHA-RELATED"/>
    <property type="match status" value="1"/>
</dbReference>
<gene>
    <name evidence="3" type="ORF">GCM10010911_72340</name>
</gene>
<dbReference type="InterPro" id="IPR001119">
    <property type="entry name" value="SLH_dom"/>
</dbReference>
<comment type="caution">
    <text evidence="3">The sequence shown here is derived from an EMBL/GenBank/DDBJ whole genome shotgun (WGS) entry which is preliminary data.</text>
</comment>
<evidence type="ECO:0000256" key="1">
    <source>
        <dbReference type="SAM" id="SignalP"/>
    </source>
</evidence>